<proteinExistence type="predicted"/>
<dbReference type="Gene3D" id="3.40.50.720">
    <property type="entry name" value="NAD(P)-binding Rossmann-like Domain"/>
    <property type="match status" value="1"/>
</dbReference>
<dbReference type="GO" id="GO:0005777">
    <property type="term" value="C:peroxisome"/>
    <property type="evidence" value="ECO:0007669"/>
    <property type="project" value="TreeGrafter"/>
</dbReference>
<evidence type="ECO:0000256" key="1">
    <source>
        <dbReference type="ARBA" id="ARBA00022857"/>
    </source>
</evidence>
<dbReference type="PRINTS" id="PR00081">
    <property type="entry name" value="GDHRDH"/>
</dbReference>
<dbReference type="CDD" id="cd05369">
    <property type="entry name" value="TER_DECR_SDR_a"/>
    <property type="match status" value="1"/>
</dbReference>
<evidence type="ECO:0000313" key="7">
    <source>
        <dbReference type="Proteomes" id="UP000612746"/>
    </source>
</evidence>
<dbReference type="SUPFAM" id="SSF51735">
    <property type="entry name" value="NAD(P)-binding Rossmann-fold domains"/>
    <property type="match status" value="1"/>
</dbReference>
<evidence type="ECO:0000256" key="5">
    <source>
        <dbReference type="ARBA" id="ARBA00048340"/>
    </source>
</evidence>
<name>A0A8H7Q0S9_9FUNG</name>
<comment type="catalytic activity">
    <reaction evidence="5">
        <text>a (2E,4Z)-dienoyl-CoA + NADPH + H(+) = a 4,5-saturated-(3E)-enoyl-CoA + NADP(+)</text>
        <dbReference type="Rhea" id="RHEA:61892"/>
        <dbReference type="ChEBI" id="CHEBI:15378"/>
        <dbReference type="ChEBI" id="CHEBI:57783"/>
        <dbReference type="ChEBI" id="CHEBI:58349"/>
        <dbReference type="ChEBI" id="CHEBI:85099"/>
        <dbReference type="ChEBI" id="CHEBI:85493"/>
        <dbReference type="EC" id="1.3.1.124"/>
    </reaction>
</comment>
<dbReference type="FunFam" id="3.40.50.720:FF:000084">
    <property type="entry name" value="Short-chain dehydrogenase reductase"/>
    <property type="match status" value="1"/>
</dbReference>
<evidence type="ECO:0000256" key="3">
    <source>
        <dbReference type="ARBA" id="ARBA00026117"/>
    </source>
</evidence>
<dbReference type="PANTHER" id="PTHR43296">
    <property type="entry name" value="PEROXISOMAL 2,4-DIENOYL-COA REDUCTASE"/>
    <property type="match status" value="1"/>
</dbReference>
<comment type="catalytic activity">
    <reaction evidence="4">
        <text>a (2E,4E)-dienoyl-CoA + NADPH + H(+) = a 4,5-saturated-(3E)-enoyl-CoA + NADP(+)</text>
        <dbReference type="Rhea" id="RHEA:45912"/>
        <dbReference type="ChEBI" id="CHEBI:15378"/>
        <dbReference type="ChEBI" id="CHEBI:57783"/>
        <dbReference type="ChEBI" id="CHEBI:58349"/>
        <dbReference type="ChEBI" id="CHEBI:85101"/>
        <dbReference type="ChEBI" id="CHEBI:85493"/>
        <dbReference type="EC" id="1.3.1.124"/>
    </reaction>
</comment>
<dbReference type="Pfam" id="PF13561">
    <property type="entry name" value="adh_short_C2"/>
    <property type="match status" value="1"/>
</dbReference>
<organism evidence="6 7">
    <name type="scientific">Umbelopsis vinacea</name>
    <dbReference type="NCBI Taxonomy" id="44442"/>
    <lineage>
        <taxon>Eukaryota</taxon>
        <taxon>Fungi</taxon>
        <taxon>Fungi incertae sedis</taxon>
        <taxon>Mucoromycota</taxon>
        <taxon>Mucoromycotina</taxon>
        <taxon>Umbelopsidomycetes</taxon>
        <taxon>Umbelopsidales</taxon>
        <taxon>Umbelopsidaceae</taxon>
        <taxon>Umbelopsis</taxon>
    </lineage>
</organism>
<dbReference type="GO" id="GO:0009062">
    <property type="term" value="P:fatty acid catabolic process"/>
    <property type="evidence" value="ECO:0007669"/>
    <property type="project" value="InterPro"/>
</dbReference>
<dbReference type="EC" id="1.3.1.124" evidence="3"/>
<dbReference type="EMBL" id="JAEPRA010000006">
    <property type="protein sequence ID" value="KAG2183827.1"/>
    <property type="molecule type" value="Genomic_DNA"/>
</dbReference>
<dbReference type="OrthoDB" id="2136131at2759"/>
<evidence type="ECO:0000256" key="2">
    <source>
        <dbReference type="ARBA" id="ARBA00023002"/>
    </source>
</evidence>
<dbReference type="InterPro" id="IPR002347">
    <property type="entry name" value="SDR_fam"/>
</dbReference>
<sequence length="278" mass="29907">MPKEPVETTEIFNKNLFNGKVLLCSGGGSGICRGMTEAMLRHGVKACIISRSKDKLEKAAEEMRQLTGGEVLAVPADVRKFEDVERAVKATIEKYGRIDYLINGAAGNFLSPFENLSPNAFRTVIEIDLIGTFNLTKATFPYLKESKGSIINVTATLSHTGTIMQSHAGAAKSAVDAMTKHWAVEFGPHGIRVNGIAPGPIADTVGLKKLSRGAAKFESIPLGRAGAIKDIEQSTVFLFSEGANWITGVTLVVDGGHWMNSGQAQYPESILNPPKHRL</sequence>
<dbReference type="GO" id="GO:0008670">
    <property type="term" value="F:2,4-dienoyl-CoA reductase (NADPH) activity"/>
    <property type="evidence" value="ECO:0007669"/>
    <property type="project" value="InterPro"/>
</dbReference>
<dbReference type="InterPro" id="IPR045017">
    <property type="entry name" value="DECR2-like"/>
</dbReference>
<dbReference type="PANTHER" id="PTHR43296:SF2">
    <property type="entry name" value="PEROXISOMAL 2,4-DIENOYL-COA REDUCTASE [(3E)-ENOYL-COA-PRODUCING]"/>
    <property type="match status" value="1"/>
</dbReference>
<accession>A0A8H7Q0S9</accession>
<protein>
    <recommendedName>
        <fullName evidence="3">2,4-dienoyl-CoA reductase [(3E)-enoyl-CoA-producing]</fullName>
        <ecNumber evidence="3">1.3.1.124</ecNumber>
    </recommendedName>
</protein>
<keyword evidence="2" id="KW-0560">Oxidoreductase</keyword>
<keyword evidence="1" id="KW-0521">NADP</keyword>
<dbReference type="AlphaFoldDB" id="A0A8H7Q0S9"/>
<evidence type="ECO:0000313" key="6">
    <source>
        <dbReference type="EMBL" id="KAG2183827.1"/>
    </source>
</evidence>
<keyword evidence="7" id="KW-1185">Reference proteome</keyword>
<comment type="caution">
    <text evidence="6">The sequence shown here is derived from an EMBL/GenBank/DDBJ whole genome shotgun (WGS) entry which is preliminary data.</text>
</comment>
<reference evidence="6" key="1">
    <citation type="submission" date="2020-12" db="EMBL/GenBank/DDBJ databases">
        <title>Metabolic potential, ecology and presence of endohyphal bacteria is reflected in genomic diversity of Mucoromycotina.</title>
        <authorList>
            <person name="Muszewska A."/>
            <person name="Okrasinska A."/>
            <person name="Steczkiewicz K."/>
            <person name="Drgas O."/>
            <person name="Orlowska M."/>
            <person name="Perlinska-Lenart U."/>
            <person name="Aleksandrzak-Piekarczyk T."/>
            <person name="Szatraj K."/>
            <person name="Zielenkiewicz U."/>
            <person name="Pilsyk S."/>
            <person name="Malc E."/>
            <person name="Mieczkowski P."/>
            <person name="Kruszewska J.S."/>
            <person name="Biernat P."/>
            <person name="Pawlowska J."/>
        </authorList>
    </citation>
    <scope>NUCLEOTIDE SEQUENCE</scope>
    <source>
        <strain evidence="6">WA0000051536</strain>
    </source>
</reference>
<dbReference type="Proteomes" id="UP000612746">
    <property type="component" value="Unassembled WGS sequence"/>
</dbReference>
<dbReference type="InterPro" id="IPR036291">
    <property type="entry name" value="NAD(P)-bd_dom_sf"/>
</dbReference>
<gene>
    <name evidence="6" type="ORF">INT44_008838</name>
</gene>
<evidence type="ECO:0000256" key="4">
    <source>
        <dbReference type="ARBA" id="ARBA00048009"/>
    </source>
</evidence>